<comment type="caution">
    <text evidence="1">The sequence shown here is derived from an EMBL/GenBank/DDBJ whole genome shotgun (WGS) entry which is preliminary data.</text>
</comment>
<gene>
    <name evidence="1" type="ORF">JR316_0007396</name>
</gene>
<organism evidence="1 2">
    <name type="scientific">Psilocybe cubensis</name>
    <name type="common">Psychedelic mushroom</name>
    <name type="synonym">Stropharia cubensis</name>
    <dbReference type="NCBI Taxonomy" id="181762"/>
    <lineage>
        <taxon>Eukaryota</taxon>
        <taxon>Fungi</taxon>
        <taxon>Dikarya</taxon>
        <taxon>Basidiomycota</taxon>
        <taxon>Agaricomycotina</taxon>
        <taxon>Agaricomycetes</taxon>
        <taxon>Agaricomycetidae</taxon>
        <taxon>Agaricales</taxon>
        <taxon>Agaricineae</taxon>
        <taxon>Strophariaceae</taxon>
        <taxon>Psilocybe</taxon>
    </lineage>
</organism>
<protein>
    <submittedName>
        <fullName evidence="1">Striatin</fullName>
    </submittedName>
</protein>
<reference evidence="1" key="1">
    <citation type="submission" date="2021-10" db="EMBL/GenBank/DDBJ databases">
        <title>Psilocybe cubensis genome.</title>
        <authorList>
            <person name="Mckernan K.J."/>
            <person name="Crawford S."/>
            <person name="Trippe A."/>
            <person name="Kane L.T."/>
            <person name="Mclaughlin S."/>
        </authorList>
    </citation>
    <scope>NUCLEOTIDE SEQUENCE</scope>
    <source>
        <strain evidence="1">MGC-MH-2018</strain>
    </source>
</reference>
<dbReference type="EMBL" id="JAFIQS020000006">
    <property type="protein sequence ID" value="KAH9480796.1"/>
    <property type="molecule type" value="Genomic_DNA"/>
</dbReference>
<dbReference type="Proteomes" id="UP000664032">
    <property type="component" value="Unassembled WGS sequence"/>
</dbReference>
<proteinExistence type="predicted"/>
<accession>A0ACB8GYZ7</accession>
<sequence length="1648" mass="182340">MKGNMQDSNLVVDITVHRASGLPALKTWGGENRAFYVTIDGSTKAKNKKRTKAVRSTEHCVEWEEKLSDVTLRSHSPLTLIMHAKHRVRDIMIGKLVVEAISTAREATFTVMTINGHELKIILTIKVHESRSKPVDPVTLNGPSVLPLDSMIKETESALDNADRTVKAINIHDEWRGVVENVQWVMQTVKDVAEIHPYTELAWGILSAFPEMILSQFERDQNVVMLVKAMRDTFDLTQAKDILVAIKPGSNQALILKTMLKHVSICNDVIQRYASDKQFVKRLFKNITGEASDEIQTLCDTLTNLRRDFVDNGIINMQIAVHLIQQSLSILSNDTTTLDFNAKINDLPYRSGWSMAGNRSGCLEGTRADFLEYILDWISNQQSVRCLVLFGKLGTGKSSIAFEIASRFCFDEHPGSYFSFVRAQRSKQTDHYLFTTIIRDMADRYPLFKLELGKIIANNTLLRTSDDFDQLFEILLLRPLLAVKAMKTPDLIVIDGLDESGDPETMAHFLSRSLKRLPLNFRVLITSRSEGNIESYFRAILDPPFKIIQMDDPNLASKVEDDIRLYFQTHLKPHLYEKHGDDLVNKANGLFQWASVACGHLKKRPAGYTEKDCLRGLLGGREDDKKFGEGLASNLYSLYTEVLSAHFTPDKWTIVRPRFCLVMGQLLAAFESLSVDTLTELRRFNVHDDDYDDESVPAVVECMGSLMSNVTSGNHHLPVVPLHTSFRDFLISESNPHKIGLIRNQHPYGVLVPDEPNLTFSVDISTAHEELANACLGLMIHELTFNICRLESSHLLNTDVDDLHSRINRFISPALLYACRFWGDHLTRSAFSIELLEKLETFFFNKFLFWLEILSVTQNVQIAVEAITVATKWLQIGLIISDSREMTDRIRELIDMVSDGLTFVRYFGKIIAMSTPHIYVSALPFAPSSSRIYSTYSIKFPSSVTLIKGRLSHWPTMELSISVDTLIVCVEFSPDGKWIACGLLDGPICLWNSTTGAIKNTRFVGHTGQVYSVAFSPNAQHILSGSSDRTIRLWNVATGTPVGGPWTGHTGSVTCVAFSPDGRYVVSASYDCTIRVWDAATGSTIGNPVTAHTKGIRAIAFSPNGKRIVSGSGDLNVCLWTFNSAQGTILGPTVSWSVPSIVSSVAFSPNSEQIAVGCFDRNAYIWDDLSELANPVALTGHAFSVNSVKFSPDGQHLVSGSTDGKLFLWNTSTKALDGVPLIGPPGSVRSVAFSSDGQRIASIADQIILVWNANSAKHAPQTGSVPSYKLTGPVRSVAMSPSQNSPLAASGSEDGTVCLWNTETDCIVAGPLHGHTGQINWFSFSPDGERLVSASNDCTLCIWNVVDSGRMQGSPCVGHTDSVCCVCFFPDGKTIVSGSQDGDVFLWDTETGTVTERLPIDHPDAVVSMNFSQDGRQFVIGHQRGVIQVWDVLETKASMKRRFVARGDKVVINVGFISDGELIIACFIDGTATIWNSNTGDILEDSLNITDDQGTQVTSVSLSLHSPSRIAVALRDHTIIVWDWATYPLVKSLPPFKGHVGFVNSLAFSQNGDQIVSGSDDCTIRVWKVEAETVGHEELPSVDISKVDGDGWIRGVHGELIICIPQTYLPALQRPESTVAIFANNPIRLDFSKFLHGQEWYSSYSTNT</sequence>
<name>A0ACB8GYZ7_PSICU</name>
<evidence type="ECO:0000313" key="1">
    <source>
        <dbReference type="EMBL" id="KAH9480796.1"/>
    </source>
</evidence>
<evidence type="ECO:0000313" key="2">
    <source>
        <dbReference type="Proteomes" id="UP000664032"/>
    </source>
</evidence>
<keyword evidence="2" id="KW-1185">Reference proteome</keyword>